<sequence length="181" mass="20463">MILWIRKKVLLPSLLAFIFFGFLFTFTLTDLLDTTAEIIPVNQNKETILFDENNYLDLILEINKEPESYLGKPVEISGFLIKEKVKDKFVYFVARYVINSCLADRVLMGMTVENVVEKDTAQGKIAPGAWVHVKGTLVTSQKPEKAGLIVIFVKEMNLQAEPLNPNVYVDCEAEDSLDATE</sequence>
<evidence type="ECO:0000313" key="3">
    <source>
        <dbReference type="Proteomes" id="UP000468766"/>
    </source>
</evidence>
<dbReference type="InterPro" id="IPR052955">
    <property type="entry name" value="UPF0703_membrane_permease"/>
</dbReference>
<evidence type="ECO:0000313" key="2">
    <source>
        <dbReference type="EMBL" id="KAB2953885.1"/>
    </source>
</evidence>
<dbReference type="PANTHER" id="PTHR40047:SF1">
    <property type="entry name" value="UPF0703 PROTEIN YCGQ"/>
    <property type="match status" value="1"/>
</dbReference>
<keyword evidence="3" id="KW-1185">Reference proteome</keyword>
<dbReference type="Proteomes" id="UP000468766">
    <property type="component" value="Unassembled WGS sequence"/>
</dbReference>
<dbReference type="RefSeq" id="WP_151618960.1">
    <property type="nucleotide sequence ID" value="NZ_WBXO01000002.1"/>
</dbReference>
<dbReference type="InterPro" id="IPR048447">
    <property type="entry name" value="DUF1980_C"/>
</dbReference>
<accession>A0A6I0ETC4</accession>
<feature type="domain" description="DUF1980" evidence="1">
    <location>
        <begin position="36"/>
        <end position="168"/>
    </location>
</feature>
<dbReference type="AlphaFoldDB" id="A0A6I0ETC4"/>
<dbReference type="EMBL" id="WBXO01000002">
    <property type="protein sequence ID" value="KAB2953885.1"/>
    <property type="molecule type" value="Genomic_DNA"/>
</dbReference>
<comment type="caution">
    <text evidence="2">The sequence shown here is derived from an EMBL/GenBank/DDBJ whole genome shotgun (WGS) entry which is preliminary data.</text>
</comment>
<reference evidence="2 3" key="1">
    <citation type="submission" date="2019-10" db="EMBL/GenBank/DDBJ databases">
        <title>Whole-genome sequence of the extremophile Heliorestis acidaminivorans DSM 24790.</title>
        <authorList>
            <person name="Kyndt J.A."/>
            <person name="Meyer T.E."/>
        </authorList>
    </citation>
    <scope>NUCLEOTIDE SEQUENCE [LARGE SCALE GENOMIC DNA]</scope>
    <source>
        <strain evidence="2 3">DSM 24790</strain>
    </source>
</reference>
<protein>
    <recommendedName>
        <fullName evidence="1">DUF1980 domain-containing protein</fullName>
    </recommendedName>
</protein>
<dbReference type="Pfam" id="PF21537">
    <property type="entry name" value="DUF1980_C"/>
    <property type="match status" value="1"/>
</dbReference>
<dbReference type="PANTHER" id="PTHR40047">
    <property type="entry name" value="UPF0703 PROTEIN YCGQ"/>
    <property type="match status" value="1"/>
</dbReference>
<proteinExistence type="predicted"/>
<organism evidence="2 3">
    <name type="scientific">Heliorestis acidaminivorans</name>
    <dbReference type="NCBI Taxonomy" id="553427"/>
    <lineage>
        <taxon>Bacteria</taxon>
        <taxon>Bacillati</taxon>
        <taxon>Bacillota</taxon>
        <taxon>Clostridia</taxon>
        <taxon>Eubacteriales</taxon>
        <taxon>Heliobacteriaceae</taxon>
        <taxon>Heliorestis</taxon>
    </lineage>
</organism>
<evidence type="ECO:0000259" key="1">
    <source>
        <dbReference type="Pfam" id="PF21537"/>
    </source>
</evidence>
<dbReference type="OrthoDB" id="9770408at2"/>
<gene>
    <name evidence="2" type="ORF">F9B85_04555</name>
</gene>
<name>A0A6I0ETC4_9FIRM</name>